<dbReference type="PANTHER" id="PTHR12606">
    <property type="entry name" value="SENTRIN/SUMO-SPECIFIC PROTEASE"/>
    <property type="match status" value="1"/>
</dbReference>
<dbReference type="SUPFAM" id="SSF54001">
    <property type="entry name" value="Cysteine proteinases"/>
    <property type="match status" value="1"/>
</dbReference>
<protein>
    <recommendedName>
        <fullName evidence="6">Ubiquitin-like protease family profile domain-containing protein</fullName>
    </recommendedName>
</protein>
<feature type="region of interest" description="Disordered" evidence="5">
    <location>
        <begin position="1"/>
        <end position="113"/>
    </location>
</feature>
<comment type="similarity">
    <text evidence="1">Belongs to the peptidase C48 family.</text>
</comment>
<dbReference type="GO" id="GO:0006508">
    <property type="term" value="P:proteolysis"/>
    <property type="evidence" value="ECO:0007669"/>
    <property type="project" value="UniProtKB-KW"/>
</dbReference>
<evidence type="ECO:0000313" key="7">
    <source>
        <dbReference type="EMBL" id="TVU47784.1"/>
    </source>
</evidence>
<dbReference type="GO" id="GO:0016929">
    <property type="term" value="F:deSUMOylase activity"/>
    <property type="evidence" value="ECO:0007669"/>
    <property type="project" value="TreeGrafter"/>
</dbReference>
<organism evidence="7 8">
    <name type="scientific">Eragrostis curvula</name>
    <name type="common">weeping love grass</name>
    <dbReference type="NCBI Taxonomy" id="38414"/>
    <lineage>
        <taxon>Eukaryota</taxon>
        <taxon>Viridiplantae</taxon>
        <taxon>Streptophyta</taxon>
        <taxon>Embryophyta</taxon>
        <taxon>Tracheophyta</taxon>
        <taxon>Spermatophyta</taxon>
        <taxon>Magnoliopsida</taxon>
        <taxon>Liliopsida</taxon>
        <taxon>Poales</taxon>
        <taxon>Poaceae</taxon>
        <taxon>PACMAD clade</taxon>
        <taxon>Chloridoideae</taxon>
        <taxon>Eragrostideae</taxon>
        <taxon>Eragrostidinae</taxon>
        <taxon>Eragrostis</taxon>
    </lineage>
</organism>
<dbReference type="InterPro" id="IPR038765">
    <property type="entry name" value="Papain-like_cys_pep_sf"/>
</dbReference>
<evidence type="ECO:0000313" key="8">
    <source>
        <dbReference type="Proteomes" id="UP000324897"/>
    </source>
</evidence>
<dbReference type="InterPro" id="IPR003653">
    <property type="entry name" value="Peptidase_C48_C"/>
</dbReference>
<evidence type="ECO:0000256" key="3">
    <source>
        <dbReference type="ARBA" id="ARBA00022801"/>
    </source>
</evidence>
<proteinExistence type="inferred from homology"/>
<dbReference type="PROSITE" id="PS50600">
    <property type="entry name" value="ULP_PROTEASE"/>
    <property type="match status" value="1"/>
</dbReference>
<evidence type="ECO:0000259" key="6">
    <source>
        <dbReference type="PROSITE" id="PS50600"/>
    </source>
</evidence>
<keyword evidence="8" id="KW-1185">Reference proteome</keyword>
<keyword evidence="3" id="KW-0378">Hydrolase</keyword>
<accession>A0A5J9WKJ2</accession>
<dbReference type="Gene3D" id="3.40.395.10">
    <property type="entry name" value="Adenoviral Proteinase, Chain A"/>
    <property type="match status" value="1"/>
</dbReference>
<dbReference type="Proteomes" id="UP000324897">
    <property type="component" value="Chromosome 5"/>
</dbReference>
<sequence>MTRKSKSSKVQPPAPPAKAKAARGSPSKSPCAAKDVESPSKPPTAAKLAGGSPSKALIEAKENRGFEPSTPAEAKQHSQSKPSDEHQDSRRDAVETHYNGADNSPKFSDDDSDDYSVNLPWGPIKYPPDYKKVKVSSSYFQLQLEINHIRYSELKHYRKLKSVQDKILSELEETNSRLRSIELARSDFSCYKHPVNQQTIKNKRAREESALLKFTRTSAGAPPLPFLEKDSPYYKFDTTNGVCLSNSKKRRHYPSDEHDISQEFRCLEPEDDLLYKIAGFTEYDIIVQIKSSVLLKVHMDPLIKDYNYDSFDKCLDDKIVDARINDMREKIRQQTRLDGNIFIELSTMTAVISNEGKDPTDEDNDIAKWEMRRTAKNYLKHNMIFFPLRMRHHWVLVVVNTKRHEIQILNSKVPAKGSEDERELLKEVHLLLAGLERYMKEAEGLNEHWPDLIMTSWTINLIEGLPEQKDNTSCALFMLKYAEHWNGRRLTKDFTQGMIDTFRRKLAAILMSSPNNEWNFKFRTTRRSPSI</sequence>
<evidence type="ECO:0000256" key="5">
    <source>
        <dbReference type="SAM" id="MobiDB-lite"/>
    </source>
</evidence>
<reference evidence="7 8" key="1">
    <citation type="journal article" date="2019" name="Sci. Rep.">
        <title>A high-quality genome of Eragrostis curvula grass provides insights into Poaceae evolution and supports new strategies to enhance forage quality.</title>
        <authorList>
            <person name="Carballo J."/>
            <person name="Santos B.A.C.M."/>
            <person name="Zappacosta D."/>
            <person name="Garbus I."/>
            <person name="Selva J.P."/>
            <person name="Gallo C.A."/>
            <person name="Diaz A."/>
            <person name="Albertini E."/>
            <person name="Caccamo M."/>
            <person name="Echenique V."/>
        </authorList>
    </citation>
    <scope>NUCLEOTIDE SEQUENCE [LARGE SCALE GENOMIC DNA]</scope>
    <source>
        <strain evidence="8">cv. Victoria</strain>
        <tissue evidence="7">Leaf</tissue>
    </source>
</reference>
<feature type="compositionally biased region" description="Low complexity" evidence="5">
    <location>
        <begin position="17"/>
        <end position="30"/>
    </location>
</feature>
<comment type="caution">
    <text evidence="7">The sequence shown here is derived from an EMBL/GenBank/DDBJ whole genome shotgun (WGS) entry which is preliminary data.</text>
</comment>
<feature type="domain" description="Ubiquitin-like protease family profile" evidence="6">
    <location>
        <begin position="285"/>
        <end position="485"/>
    </location>
</feature>
<feature type="compositionally biased region" description="Basic and acidic residues" evidence="5">
    <location>
        <begin position="82"/>
        <end position="95"/>
    </location>
</feature>
<dbReference type="PANTHER" id="PTHR12606:SF155">
    <property type="entry name" value="OS04G0316900 PROTEIN"/>
    <property type="match status" value="1"/>
</dbReference>
<dbReference type="GO" id="GO:0005634">
    <property type="term" value="C:nucleus"/>
    <property type="evidence" value="ECO:0007669"/>
    <property type="project" value="TreeGrafter"/>
</dbReference>
<keyword evidence="4" id="KW-0788">Thiol protease</keyword>
<dbReference type="Pfam" id="PF02902">
    <property type="entry name" value="Peptidase_C48"/>
    <property type="match status" value="1"/>
</dbReference>
<evidence type="ECO:0000256" key="1">
    <source>
        <dbReference type="ARBA" id="ARBA00005234"/>
    </source>
</evidence>
<dbReference type="Gramene" id="TVU47784">
    <property type="protein sequence ID" value="TVU47784"/>
    <property type="gene ID" value="EJB05_07393"/>
</dbReference>
<gene>
    <name evidence="7" type="ORF">EJB05_07393</name>
</gene>
<keyword evidence="2" id="KW-0645">Protease</keyword>
<name>A0A5J9WKJ2_9POAL</name>
<dbReference type="OrthoDB" id="678532at2759"/>
<dbReference type="GO" id="GO:0016926">
    <property type="term" value="P:protein desumoylation"/>
    <property type="evidence" value="ECO:0007669"/>
    <property type="project" value="TreeGrafter"/>
</dbReference>
<evidence type="ECO:0000256" key="2">
    <source>
        <dbReference type="ARBA" id="ARBA00022670"/>
    </source>
</evidence>
<evidence type="ECO:0000256" key="4">
    <source>
        <dbReference type="ARBA" id="ARBA00022807"/>
    </source>
</evidence>
<dbReference type="EMBL" id="RWGY01000004">
    <property type="protein sequence ID" value="TVU47784.1"/>
    <property type="molecule type" value="Genomic_DNA"/>
</dbReference>
<dbReference type="AlphaFoldDB" id="A0A5J9WKJ2"/>